<evidence type="ECO:0000313" key="2">
    <source>
        <dbReference type="EMBL" id="PWK75431.1"/>
    </source>
</evidence>
<feature type="chain" id="PRO_5016410420" description="Lipoprotein" evidence="1">
    <location>
        <begin position="20"/>
        <end position="207"/>
    </location>
</feature>
<comment type="caution">
    <text evidence="2">The sequence shown here is derived from an EMBL/GenBank/DDBJ whole genome shotgun (WGS) entry which is preliminary data.</text>
</comment>
<accession>A0A316H695</accession>
<gene>
    <name evidence="2" type="ORF">LX99_03925</name>
</gene>
<name>A0A316H695_9SPHI</name>
<sequence>MKILLVSAIIVAIAFVLKACINTTSQSAQNTIRPQDEELPKVQKENDKLILVNNVQQNDIENALTTFCNMYNKDSFVALPRVVTISSNSFVVTFPYDTDFVTFCYVINFLKYPVDIKWQSKVTAWVTTKASDDWITDKSKNKKVMLFLAEDDNEYDNVFMTTEDNISYKLGFAAGKEKQLLSILKEPYRAPSIQIKNLEGLPFKDIK</sequence>
<proteinExistence type="predicted"/>
<keyword evidence="1" id="KW-0732">Signal</keyword>
<dbReference type="EMBL" id="QGHA01000008">
    <property type="protein sequence ID" value="PWK75431.1"/>
    <property type="molecule type" value="Genomic_DNA"/>
</dbReference>
<reference evidence="2 3" key="1">
    <citation type="submission" date="2018-05" db="EMBL/GenBank/DDBJ databases">
        <title>Genomic Encyclopedia of Archaeal and Bacterial Type Strains, Phase II (KMG-II): from individual species to whole genera.</title>
        <authorList>
            <person name="Goeker M."/>
        </authorList>
    </citation>
    <scope>NUCLEOTIDE SEQUENCE [LARGE SCALE GENOMIC DNA]</scope>
    <source>
        <strain evidence="2 3">DSM 19975</strain>
    </source>
</reference>
<feature type="signal peptide" evidence="1">
    <location>
        <begin position="1"/>
        <end position="19"/>
    </location>
</feature>
<evidence type="ECO:0000313" key="3">
    <source>
        <dbReference type="Proteomes" id="UP000245678"/>
    </source>
</evidence>
<evidence type="ECO:0000256" key="1">
    <source>
        <dbReference type="SAM" id="SignalP"/>
    </source>
</evidence>
<dbReference type="RefSeq" id="WP_109609364.1">
    <property type="nucleotide sequence ID" value="NZ_QGHA01000008.1"/>
</dbReference>
<protein>
    <recommendedName>
        <fullName evidence="4">Lipoprotein</fullName>
    </recommendedName>
</protein>
<dbReference type="AlphaFoldDB" id="A0A316H695"/>
<dbReference type="Proteomes" id="UP000245678">
    <property type="component" value="Unassembled WGS sequence"/>
</dbReference>
<evidence type="ECO:0008006" key="4">
    <source>
        <dbReference type="Google" id="ProtNLM"/>
    </source>
</evidence>
<keyword evidence="3" id="KW-1185">Reference proteome</keyword>
<organism evidence="2 3">
    <name type="scientific">Mucilaginibacter oryzae</name>
    <dbReference type="NCBI Taxonomy" id="468058"/>
    <lineage>
        <taxon>Bacteria</taxon>
        <taxon>Pseudomonadati</taxon>
        <taxon>Bacteroidota</taxon>
        <taxon>Sphingobacteriia</taxon>
        <taxon>Sphingobacteriales</taxon>
        <taxon>Sphingobacteriaceae</taxon>
        <taxon>Mucilaginibacter</taxon>
    </lineage>
</organism>